<dbReference type="EMBL" id="BMPI01000010">
    <property type="protein sequence ID" value="GGM23241.1"/>
    <property type="molecule type" value="Genomic_DNA"/>
</dbReference>
<feature type="region of interest" description="Disordered" evidence="1">
    <location>
        <begin position="125"/>
        <end position="191"/>
    </location>
</feature>
<evidence type="ECO:0000313" key="3">
    <source>
        <dbReference type="Proteomes" id="UP000642070"/>
    </source>
</evidence>
<evidence type="ECO:0000256" key="1">
    <source>
        <dbReference type="SAM" id="MobiDB-lite"/>
    </source>
</evidence>
<comment type="caution">
    <text evidence="2">The sequence shown here is derived from an EMBL/GenBank/DDBJ whole genome shotgun (WGS) entry which is preliminary data.</text>
</comment>
<name>A0A917TH55_9ACTN</name>
<organism evidence="2 3">
    <name type="scientific">Dactylosporangium sucinum</name>
    <dbReference type="NCBI Taxonomy" id="1424081"/>
    <lineage>
        <taxon>Bacteria</taxon>
        <taxon>Bacillati</taxon>
        <taxon>Actinomycetota</taxon>
        <taxon>Actinomycetes</taxon>
        <taxon>Micromonosporales</taxon>
        <taxon>Micromonosporaceae</taxon>
        <taxon>Dactylosporangium</taxon>
    </lineage>
</organism>
<keyword evidence="3" id="KW-1185">Reference proteome</keyword>
<proteinExistence type="predicted"/>
<dbReference type="Proteomes" id="UP000642070">
    <property type="component" value="Unassembled WGS sequence"/>
</dbReference>
<dbReference type="AlphaFoldDB" id="A0A917TH55"/>
<reference evidence="2" key="2">
    <citation type="submission" date="2020-09" db="EMBL/GenBank/DDBJ databases">
        <authorList>
            <person name="Sun Q."/>
            <person name="Ohkuma M."/>
        </authorList>
    </citation>
    <scope>NUCLEOTIDE SEQUENCE</scope>
    <source>
        <strain evidence="2">JCM 19831</strain>
    </source>
</reference>
<protein>
    <submittedName>
        <fullName evidence="2">Uncharacterized protein</fullName>
    </submittedName>
</protein>
<feature type="compositionally biased region" description="Polar residues" evidence="1">
    <location>
        <begin position="153"/>
        <end position="162"/>
    </location>
</feature>
<accession>A0A917TH55</accession>
<sequence length="191" mass="20542">MHEATQLFEPAAGHRVEVAVEQVARLHPELPLLAEALGRALPHTVARGELFHSQPGGELHKPQGKHLFYVRAVWTPITRPNAATSALERALAKLEPVVTPTRCAGCQSGPGKRSRARYARRPTQLALLPPPGRNPAPHRADLPPAGIERASPPMTQHTEPSTPATPPARGGRCSRRGWPGRTEGTTSHGTT</sequence>
<gene>
    <name evidence="2" type="ORF">GCM10007977_025550</name>
</gene>
<evidence type="ECO:0000313" key="2">
    <source>
        <dbReference type="EMBL" id="GGM23241.1"/>
    </source>
</evidence>
<reference evidence="2" key="1">
    <citation type="journal article" date="2014" name="Int. J. Syst. Evol. Microbiol.">
        <title>Complete genome sequence of Corynebacterium casei LMG S-19264T (=DSM 44701T), isolated from a smear-ripened cheese.</title>
        <authorList>
            <consortium name="US DOE Joint Genome Institute (JGI-PGF)"/>
            <person name="Walter F."/>
            <person name="Albersmeier A."/>
            <person name="Kalinowski J."/>
            <person name="Ruckert C."/>
        </authorList>
    </citation>
    <scope>NUCLEOTIDE SEQUENCE</scope>
    <source>
        <strain evidence="2">JCM 19831</strain>
    </source>
</reference>